<organism evidence="1 2">
    <name type="scientific">Thelephora ganbajun</name>
    <name type="common">Ganba fungus</name>
    <dbReference type="NCBI Taxonomy" id="370292"/>
    <lineage>
        <taxon>Eukaryota</taxon>
        <taxon>Fungi</taxon>
        <taxon>Dikarya</taxon>
        <taxon>Basidiomycota</taxon>
        <taxon>Agaricomycotina</taxon>
        <taxon>Agaricomycetes</taxon>
        <taxon>Thelephorales</taxon>
        <taxon>Thelephoraceae</taxon>
        <taxon>Thelephora</taxon>
    </lineage>
</organism>
<evidence type="ECO:0000313" key="2">
    <source>
        <dbReference type="Proteomes" id="UP000886501"/>
    </source>
</evidence>
<dbReference type="EMBL" id="MU117965">
    <property type="protein sequence ID" value="KAF9653063.1"/>
    <property type="molecule type" value="Genomic_DNA"/>
</dbReference>
<sequence>MSISLEIVPITRRLELEGEPDGSSAYSLSGHVSVTLRSSKLRRKTVRYLLQSLVVAFDGQTELVTPDAGYTPYRICSVTKELAPQNPVFELNNESLEDSGKPCVWNVIFDLAIPGWLPSSTSEDNENAPITIRYALHATATFVSPEQVPSTSCFTCFASPVTSLFFPSLFPSPRTVRAKWCDVEIARVMAPNGSPIPFVAYTIDSDLSDEDTPGKIPSDILSKIAITASVPEYVDMESNSFELRLRMRTCGLEPLHCKRLRLTEFIVDVQQLEKYRTKPSDTYLARFSLPPESSQPPNQSLLISHPLQSLFTIGMLGTCAAGCLSTERSFSILPKGESGAYQLAGDGYIFATDGDPEPEDGLSKPTWYAVDPMVYVSPKARMARQKMEPLRDWAGDRVFRETGLSPLFTVRHEVRVTLFCTYDIEGDPSNRVAARLKFTLPILFTHVSKRPPVPELGLILLPRSDFPCSNEPSTTTTSSISPYYAHNLPAYSQLFEPNGDRKIDYSLPSYSQHLGSNAIELSTF</sequence>
<comment type="caution">
    <text evidence="1">The sequence shown here is derived from an EMBL/GenBank/DDBJ whole genome shotgun (WGS) entry which is preliminary data.</text>
</comment>
<keyword evidence="2" id="KW-1185">Reference proteome</keyword>
<gene>
    <name evidence="1" type="ORF">BDM02DRAFT_3088067</name>
</gene>
<name>A0ACB6ZUS7_THEGA</name>
<evidence type="ECO:0000313" key="1">
    <source>
        <dbReference type="EMBL" id="KAF9653063.1"/>
    </source>
</evidence>
<dbReference type="Proteomes" id="UP000886501">
    <property type="component" value="Unassembled WGS sequence"/>
</dbReference>
<protein>
    <submittedName>
        <fullName evidence="1">Uncharacterized protein</fullName>
    </submittedName>
</protein>
<proteinExistence type="predicted"/>
<reference evidence="1" key="2">
    <citation type="journal article" date="2020" name="Nat. Commun.">
        <title>Large-scale genome sequencing of mycorrhizal fungi provides insights into the early evolution of symbiotic traits.</title>
        <authorList>
            <person name="Miyauchi S."/>
            <person name="Kiss E."/>
            <person name="Kuo A."/>
            <person name="Drula E."/>
            <person name="Kohler A."/>
            <person name="Sanchez-Garcia M."/>
            <person name="Morin E."/>
            <person name="Andreopoulos B."/>
            <person name="Barry K.W."/>
            <person name="Bonito G."/>
            <person name="Buee M."/>
            <person name="Carver A."/>
            <person name="Chen C."/>
            <person name="Cichocki N."/>
            <person name="Clum A."/>
            <person name="Culley D."/>
            <person name="Crous P.W."/>
            <person name="Fauchery L."/>
            <person name="Girlanda M."/>
            <person name="Hayes R.D."/>
            <person name="Keri Z."/>
            <person name="LaButti K."/>
            <person name="Lipzen A."/>
            <person name="Lombard V."/>
            <person name="Magnuson J."/>
            <person name="Maillard F."/>
            <person name="Murat C."/>
            <person name="Nolan M."/>
            <person name="Ohm R.A."/>
            <person name="Pangilinan J."/>
            <person name="Pereira M.F."/>
            <person name="Perotto S."/>
            <person name="Peter M."/>
            <person name="Pfister S."/>
            <person name="Riley R."/>
            <person name="Sitrit Y."/>
            <person name="Stielow J.B."/>
            <person name="Szollosi G."/>
            <person name="Zifcakova L."/>
            <person name="Stursova M."/>
            <person name="Spatafora J.W."/>
            <person name="Tedersoo L."/>
            <person name="Vaario L.M."/>
            <person name="Yamada A."/>
            <person name="Yan M."/>
            <person name="Wang P."/>
            <person name="Xu J."/>
            <person name="Bruns T."/>
            <person name="Baldrian P."/>
            <person name="Vilgalys R."/>
            <person name="Dunand C."/>
            <person name="Henrissat B."/>
            <person name="Grigoriev I.V."/>
            <person name="Hibbett D."/>
            <person name="Nagy L.G."/>
            <person name="Martin F.M."/>
        </authorList>
    </citation>
    <scope>NUCLEOTIDE SEQUENCE</scope>
    <source>
        <strain evidence="1">P2</strain>
    </source>
</reference>
<accession>A0ACB6ZUS7</accession>
<reference evidence="1" key="1">
    <citation type="submission" date="2019-10" db="EMBL/GenBank/DDBJ databases">
        <authorList>
            <consortium name="DOE Joint Genome Institute"/>
            <person name="Kuo A."/>
            <person name="Miyauchi S."/>
            <person name="Kiss E."/>
            <person name="Drula E."/>
            <person name="Kohler A."/>
            <person name="Sanchez-Garcia M."/>
            <person name="Andreopoulos B."/>
            <person name="Barry K.W."/>
            <person name="Bonito G."/>
            <person name="Buee M."/>
            <person name="Carver A."/>
            <person name="Chen C."/>
            <person name="Cichocki N."/>
            <person name="Clum A."/>
            <person name="Culley D."/>
            <person name="Crous P.W."/>
            <person name="Fauchery L."/>
            <person name="Girlanda M."/>
            <person name="Hayes R."/>
            <person name="Keri Z."/>
            <person name="Labutti K."/>
            <person name="Lipzen A."/>
            <person name="Lombard V."/>
            <person name="Magnuson J."/>
            <person name="Maillard F."/>
            <person name="Morin E."/>
            <person name="Murat C."/>
            <person name="Nolan M."/>
            <person name="Ohm R."/>
            <person name="Pangilinan J."/>
            <person name="Pereira M."/>
            <person name="Perotto S."/>
            <person name="Peter M."/>
            <person name="Riley R."/>
            <person name="Sitrit Y."/>
            <person name="Stielow B."/>
            <person name="Szollosi G."/>
            <person name="Zifcakova L."/>
            <person name="Stursova M."/>
            <person name="Spatafora J.W."/>
            <person name="Tedersoo L."/>
            <person name="Vaario L.-M."/>
            <person name="Yamada A."/>
            <person name="Yan M."/>
            <person name="Wang P."/>
            <person name="Xu J."/>
            <person name="Bruns T."/>
            <person name="Baldrian P."/>
            <person name="Vilgalys R."/>
            <person name="Henrissat B."/>
            <person name="Grigoriev I.V."/>
            <person name="Hibbett D."/>
            <person name="Nagy L.G."/>
            <person name="Martin F.M."/>
        </authorList>
    </citation>
    <scope>NUCLEOTIDE SEQUENCE</scope>
    <source>
        <strain evidence="1">P2</strain>
    </source>
</reference>